<name>A0A7J7FRK4_CAMSI</name>
<feature type="region of interest" description="Disordered" evidence="1">
    <location>
        <begin position="123"/>
        <end position="200"/>
    </location>
</feature>
<reference evidence="2 3" key="2">
    <citation type="submission" date="2020-07" db="EMBL/GenBank/DDBJ databases">
        <title>Genome assembly of wild tea tree DASZ reveals pedigree and selection history of tea varieties.</title>
        <authorList>
            <person name="Zhang W."/>
        </authorList>
    </citation>
    <scope>NUCLEOTIDE SEQUENCE [LARGE SCALE GENOMIC DNA]</scope>
    <source>
        <strain evidence="3">cv. G240</strain>
        <tissue evidence="2">Leaf</tissue>
    </source>
</reference>
<dbReference type="GO" id="GO:0009535">
    <property type="term" value="C:chloroplast thylakoid membrane"/>
    <property type="evidence" value="ECO:0007669"/>
    <property type="project" value="TreeGrafter"/>
</dbReference>
<dbReference type="AlphaFoldDB" id="A0A7J7FRK4"/>
<dbReference type="PANTHER" id="PTHR35745">
    <property type="entry name" value="BNACNNG14650D PROTEIN"/>
    <property type="match status" value="1"/>
</dbReference>
<dbReference type="PANTHER" id="PTHR35745:SF1">
    <property type="entry name" value="OS04G0513000 PROTEIN"/>
    <property type="match status" value="1"/>
</dbReference>
<gene>
    <name evidence="2" type="ORF">HYC85_031474</name>
</gene>
<feature type="compositionally biased region" description="Basic and acidic residues" evidence="1">
    <location>
        <begin position="123"/>
        <end position="132"/>
    </location>
</feature>
<keyword evidence="3" id="KW-1185">Reference proteome</keyword>
<feature type="compositionally biased region" description="Polar residues" evidence="1">
    <location>
        <begin position="140"/>
        <end position="180"/>
    </location>
</feature>
<dbReference type="EMBL" id="JACBKZ010000015">
    <property type="protein sequence ID" value="KAF5930601.1"/>
    <property type="molecule type" value="Genomic_DNA"/>
</dbReference>
<evidence type="ECO:0000313" key="2">
    <source>
        <dbReference type="EMBL" id="KAF5930601.1"/>
    </source>
</evidence>
<sequence length="200" mass="21216">MTTKLSTSTTISVYTPISARTSRLSSSVLIPRRLCSSDLKLNPTRFSLRCNSSLGPGGPGPGENDSRSVLDAFFLGKALAEALNERIESTVGEFFSTIGRLQAEQQKQVQDFQEDVFERAKRAKEKAAREAMEAQGLVPKSSTANGPAVVDSNTTTNVPSATDATTTAIYPSLSNSSGPDINTDPGPNDKDSLLGASNED</sequence>
<evidence type="ECO:0000256" key="1">
    <source>
        <dbReference type="SAM" id="MobiDB-lite"/>
    </source>
</evidence>
<organism evidence="2 3">
    <name type="scientific">Camellia sinensis</name>
    <name type="common">Tea plant</name>
    <name type="synonym">Thea sinensis</name>
    <dbReference type="NCBI Taxonomy" id="4442"/>
    <lineage>
        <taxon>Eukaryota</taxon>
        <taxon>Viridiplantae</taxon>
        <taxon>Streptophyta</taxon>
        <taxon>Embryophyta</taxon>
        <taxon>Tracheophyta</taxon>
        <taxon>Spermatophyta</taxon>
        <taxon>Magnoliopsida</taxon>
        <taxon>eudicotyledons</taxon>
        <taxon>Gunneridae</taxon>
        <taxon>Pentapetalae</taxon>
        <taxon>asterids</taxon>
        <taxon>Ericales</taxon>
        <taxon>Theaceae</taxon>
        <taxon>Camellia</taxon>
    </lineage>
</organism>
<comment type="caution">
    <text evidence="2">The sequence shown here is derived from an EMBL/GenBank/DDBJ whole genome shotgun (WGS) entry which is preliminary data.</text>
</comment>
<reference evidence="3" key="1">
    <citation type="journal article" date="2020" name="Nat. Commun.">
        <title>Genome assembly of wild tea tree DASZ reveals pedigree and selection history of tea varieties.</title>
        <authorList>
            <person name="Zhang W."/>
            <person name="Zhang Y."/>
            <person name="Qiu H."/>
            <person name="Guo Y."/>
            <person name="Wan H."/>
            <person name="Zhang X."/>
            <person name="Scossa F."/>
            <person name="Alseekh S."/>
            <person name="Zhang Q."/>
            <person name="Wang P."/>
            <person name="Xu L."/>
            <person name="Schmidt M.H."/>
            <person name="Jia X."/>
            <person name="Li D."/>
            <person name="Zhu A."/>
            <person name="Guo F."/>
            <person name="Chen W."/>
            <person name="Ni D."/>
            <person name="Usadel B."/>
            <person name="Fernie A.R."/>
            <person name="Wen W."/>
        </authorList>
    </citation>
    <scope>NUCLEOTIDE SEQUENCE [LARGE SCALE GENOMIC DNA]</scope>
    <source>
        <strain evidence="3">cv. G240</strain>
    </source>
</reference>
<dbReference type="InterPro" id="IPR040003">
    <property type="entry name" value="PG18-like"/>
</dbReference>
<proteinExistence type="predicted"/>
<protein>
    <submittedName>
        <fullName evidence="2">Uncharacterized protein</fullName>
    </submittedName>
</protein>
<accession>A0A7J7FRK4</accession>
<evidence type="ECO:0000313" key="3">
    <source>
        <dbReference type="Proteomes" id="UP000593564"/>
    </source>
</evidence>
<dbReference type="Pfam" id="PF20711">
    <property type="entry name" value="DUF6825"/>
    <property type="match status" value="1"/>
</dbReference>
<dbReference type="Proteomes" id="UP000593564">
    <property type="component" value="Unassembled WGS sequence"/>
</dbReference>
<dbReference type="GO" id="GO:0010027">
    <property type="term" value="P:thylakoid membrane organization"/>
    <property type="evidence" value="ECO:0007669"/>
    <property type="project" value="InterPro"/>
</dbReference>